<proteinExistence type="predicted"/>
<organism evidence="2 3">
    <name type="scientific">Esox lucius</name>
    <name type="common">Northern pike</name>
    <dbReference type="NCBI Taxonomy" id="8010"/>
    <lineage>
        <taxon>Eukaryota</taxon>
        <taxon>Metazoa</taxon>
        <taxon>Chordata</taxon>
        <taxon>Craniata</taxon>
        <taxon>Vertebrata</taxon>
        <taxon>Euteleostomi</taxon>
        <taxon>Actinopterygii</taxon>
        <taxon>Neopterygii</taxon>
        <taxon>Teleostei</taxon>
        <taxon>Protacanthopterygii</taxon>
        <taxon>Esociformes</taxon>
        <taxon>Esocidae</taxon>
        <taxon>Esox</taxon>
    </lineage>
</organism>
<dbReference type="Bgee" id="ENSELUG00000033167">
    <property type="expression patterns" value="Expressed in liver and 1 other cell type or tissue"/>
</dbReference>
<dbReference type="InParanoid" id="A0A6Q2XI02"/>
<dbReference type="Ensembl" id="ENSELUT00000049502.2">
    <property type="protein sequence ID" value="ENSELUP00000052706.2"/>
    <property type="gene ID" value="ENSELUG00000040856.1"/>
</dbReference>
<keyword evidence="3" id="KW-1185">Reference proteome</keyword>
<dbReference type="InterPro" id="IPR032549">
    <property type="entry name" value="DUF4939"/>
</dbReference>
<dbReference type="AlphaFoldDB" id="A0A6Q2XI02"/>
<sequence>MLYSSKQSLHFHNIILISNKQELPVKLWIALPEKYDGNPEGCHGFLLQCELYFGDEHYTNHESVTTLITLLSGRALKWVMALSDSGSVELRLFLGFIAYF</sequence>
<dbReference type="Pfam" id="PF16297">
    <property type="entry name" value="DUF4939"/>
    <property type="match status" value="1"/>
</dbReference>
<evidence type="ECO:0000313" key="2">
    <source>
        <dbReference type="Ensembl" id="ENSELUP00000052706.2"/>
    </source>
</evidence>
<name>A0A6Q2XI02_ESOLU</name>
<dbReference type="Proteomes" id="UP000265140">
    <property type="component" value="Chromosome 20"/>
</dbReference>
<reference evidence="3" key="1">
    <citation type="journal article" date="2014" name="PLoS ONE">
        <title>The genome and linkage map of the northern pike (Esox lucius): conserved synteny revealed between the salmonid sister group and the Neoteleostei.</title>
        <authorList>
            <person name="Rondeau E.B."/>
            <person name="Minkley D.R."/>
            <person name="Leong J.S."/>
            <person name="Messmer A.M."/>
            <person name="Jantzen J.R."/>
            <person name="von Schalburg K.R."/>
            <person name="Lemon C."/>
            <person name="Bird N.H."/>
            <person name="Koop B.F."/>
        </authorList>
    </citation>
    <scope>NUCLEOTIDE SEQUENCE</scope>
</reference>
<dbReference type="GeneTree" id="ENSGT01040000242601"/>
<reference evidence="2" key="4">
    <citation type="submission" date="2025-09" db="UniProtKB">
        <authorList>
            <consortium name="Ensembl"/>
        </authorList>
    </citation>
    <scope>IDENTIFICATION</scope>
</reference>
<reference evidence="2" key="3">
    <citation type="submission" date="2025-08" db="UniProtKB">
        <authorList>
            <consortium name="Ensembl"/>
        </authorList>
    </citation>
    <scope>IDENTIFICATION</scope>
</reference>
<reference evidence="2" key="2">
    <citation type="submission" date="2020-02" db="EMBL/GenBank/DDBJ databases">
        <title>Esox lucius (northern pike) genome, fEsoLuc1, primary haplotype.</title>
        <authorList>
            <person name="Myers G."/>
            <person name="Karagic N."/>
            <person name="Meyer A."/>
            <person name="Pippel M."/>
            <person name="Reichard M."/>
            <person name="Winkler S."/>
            <person name="Tracey A."/>
            <person name="Sims Y."/>
            <person name="Howe K."/>
            <person name="Rhie A."/>
            <person name="Formenti G."/>
            <person name="Durbin R."/>
            <person name="Fedrigo O."/>
            <person name="Jarvis E.D."/>
        </authorList>
    </citation>
    <scope>NUCLEOTIDE SEQUENCE [LARGE SCALE GENOMIC DNA]</scope>
</reference>
<evidence type="ECO:0000259" key="1">
    <source>
        <dbReference type="Pfam" id="PF16297"/>
    </source>
</evidence>
<accession>A0A6Q2XI02</accession>
<feature type="domain" description="DUF4939" evidence="1">
    <location>
        <begin position="17"/>
        <end position="98"/>
    </location>
</feature>
<protein>
    <recommendedName>
        <fullName evidence="1">DUF4939 domain-containing protein</fullName>
    </recommendedName>
</protein>
<evidence type="ECO:0000313" key="3">
    <source>
        <dbReference type="Proteomes" id="UP000265140"/>
    </source>
</evidence>